<proteinExistence type="predicted"/>
<dbReference type="OrthoDB" id="2139603at2"/>
<comment type="caution">
    <text evidence="1">The sequence shown here is derived from an EMBL/GenBank/DDBJ whole genome shotgun (WGS) entry which is preliminary data.</text>
</comment>
<sequence length="179" mass="20617">MKKFEGFLNIAKQLNSIHIVPLLLGSCGLEYLTGKDFGSEDIDIHVPGDPRGWAAPDETRIYHWNLIAVIMEEIGYRLQDLHEHSFSNGIYNIEFGTMNSLPDFTSIELKDLVKQNYRGVYFLIPTFEQYLKIYQSSAIDPYRNKIDSSKDNLKINYLKSIVDWLKLIKSNNIGKLNPT</sequence>
<reference evidence="1 2" key="1">
    <citation type="journal article" date="2015" name="Genome Announc.">
        <title>Expanding the biotechnology potential of lactobacilli through comparative genomics of 213 strains and associated genera.</title>
        <authorList>
            <person name="Sun Z."/>
            <person name="Harris H.M."/>
            <person name="McCann A."/>
            <person name="Guo C."/>
            <person name="Argimon S."/>
            <person name="Zhang W."/>
            <person name="Yang X."/>
            <person name="Jeffery I.B."/>
            <person name="Cooney J.C."/>
            <person name="Kagawa T.F."/>
            <person name="Liu W."/>
            <person name="Song Y."/>
            <person name="Salvetti E."/>
            <person name="Wrobel A."/>
            <person name="Rasinkangas P."/>
            <person name="Parkhill J."/>
            <person name="Rea M.C."/>
            <person name="O'Sullivan O."/>
            <person name="Ritari J."/>
            <person name="Douillard F.P."/>
            <person name="Paul Ross R."/>
            <person name="Yang R."/>
            <person name="Briner A.E."/>
            <person name="Felis G.E."/>
            <person name="de Vos W.M."/>
            <person name="Barrangou R."/>
            <person name="Klaenhammer T.R."/>
            <person name="Caufield P.W."/>
            <person name="Cui Y."/>
            <person name="Zhang H."/>
            <person name="O'Toole P.W."/>
        </authorList>
    </citation>
    <scope>NUCLEOTIDE SEQUENCE [LARGE SCALE GENOMIC DNA]</scope>
    <source>
        <strain evidence="1 2">DSM 21051</strain>
    </source>
</reference>
<dbReference type="AlphaFoldDB" id="A0A0R2CYF9"/>
<dbReference type="PROSITE" id="PS51257">
    <property type="entry name" value="PROKAR_LIPOPROTEIN"/>
    <property type="match status" value="1"/>
</dbReference>
<keyword evidence="2" id="KW-1185">Reference proteome</keyword>
<dbReference type="Proteomes" id="UP000051015">
    <property type="component" value="Unassembled WGS sequence"/>
</dbReference>
<dbReference type="EMBL" id="AYZD01000015">
    <property type="protein sequence ID" value="KRM96282.1"/>
    <property type="molecule type" value="Genomic_DNA"/>
</dbReference>
<name>A0A0R2CYF9_9LACO</name>
<dbReference type="STRING" id="1423725.FC19_GL000563"/>
<gene>
    <name evidence="1" type="ORF">FC19_GL000563</name>
</gene>
<dbReference type="PATRIC" id="fig|1423725.3.peg.582"/>
<dbReference type="RefSeq" id="WP_057875605.1">
    <property type="nucleotide sequence ID" value="NZ_AYZD01000015.1"/>
</dbReference>
<accession>A0A0R2CYF9</accession>
<organism evidence="1 2">
    <name type="scientific">Liquorilactobacillus aquaticus DSM 21051</name>
    <dbReference type="NCBI Taxonomy" id="1423725"/>
    <lineage>
        <taxon>Bacteria</taxon>
        <taxon>Bacillati</taxon>
        <taxon>Bacillota</taxon>
        <taxon>Bacilli</taxon>
        <taxon>Lactobacillales</taxon>
        <taxon>Lactobacillaceae</taxon>
        <taxon>Liquorilactobacillus</taxon>
    </lineage>
</organism>
<evidence type="ECO:0000313" key="1">
    <source>
        <dbReference type="EMBL" id="KRM96282.1"/>
    </source>
</evidence>
<evidence type="ECO:0000313" key="2">
    <source>
        <dbReference type="Proteomes" id="UP000051015"/>
    </source>
</evidence>
<evidence type="ECO:0008006" key="3">
    <source>
        <dbReference type="Google" id="ProtNLM"/>
    </source>
</evidence>
<protein>
    <recommendedName>
        <fullName evidence="3">Phosphoribosylanthranilate isomerase</fullName>
    </recommendedName>
</protein>